<sequence>MIRVALRRLGAVPSRGKWQELLFLPLHSPPPPLVTPRAPIPTLLVNVESNVKSAAQSLPIVTSLIATVTFVAAFTVPGGYSNNGPDEGMPAFIRKASLQAFVLLNTLAFCCSMVATVLLIYANTYPEDNFLISHVLKTSACISLVAVLATVSAFMTAVFALTSKECLWVAIVALFLGCTVPIILLSYPKLVELRRDAVRKQRNEYLSTSSRMVKEKLP</sequence>
<proteinExistence type="predicted"/>
<reference evidence="1 2" key="1">
    <citation type="journal article" date="2022" name="Hortic Res">
        <title>A haplotype resolved chromosomal level avocado genome allows analysis of novel avocado genes.</title>
        <authorList>
            <person name="Nath O."/>
            <person name="Fletcher S.J."/>
            <person name="Hayward A."/>
            <person name="Shaw L.M."/>
            <person name="Masouleh A.K."/>
            <person name="Furtado A."/>
            <person name="Henry R.J."/>
            <person name="Mitter N."/>
        </authorList>
    </citation>
    <scope>NUCLEOTIDE SEQUENCE [LARGE SCALE GENOMIC DNA]</scope>
    <source>
        <strain evidence="2">cv. Hass</strain>
    </source>
</reference>
<evidence type="ECO:0000313" key="2">
    <source>
        <dbReference type="Proteomes" id="UP001234297"/>
    </source>
</evidence>
<protein>
    <submittedName>
        <fullName evidence="1">Uncharacterized protein</fullName>
    </submittedName>
</protein>
<evidence type="ECO:0000313" key="1">
    <source>
        <dbReference type="EMBL" id="KAJ8627904.1"/>
    </source>
</evidence>
<keyword evidence="2" id="KW-1185">Reference proteome</keyword>
<comment type="caution">
    <text evidence="1">The sequence shown here is derived from an EMBL/GenBank/DDBJ whole genome shotgun (WGS) entry which is preliminary data.</text>
</comment>
<gene>
    <name evidence="1" type="ORF">MRB53_021211</name>
</gene>
<name>A0ACC2L378_PERAE</name>
<dbReference type="EMBL" id="CM056814">
    <property type="protein sequence ID" value="KAJ8627904.1"/>
    <property type="molecule type" value="Genomic_DNA"/>
</dbReference>
<accession>A0ACC2L378</accession>
<organism evidence="1 2">
    <name type="scientific">Persea americana</name>
    <name type="common">Avocado</name>
    <dbReference type="NCBI Taxonomy" id="3435"/>
    <lineage>
        <taxon>Eukaryota</taxon>
        <taxon>Viridiplantae</taxon>
        <taxon>Streptophyta</taxon>
        <taxon>Embryophyta</taxon>
        <taxon>Tracheophyta</taxon>
        <taxon>Spermatophyta</taxon>
        <taxon>Magnoliopsida</taxon>
        <taxon>Magnoliidae</taxon>
        <taxon>Laurales</taxon>
        <taxon>Lauraceae</taxon>
        <taxon>Persea</taxon>
    </lineage>
</organism>
<dbReference type="Proteomes" id="UP001234297">
    <property type="component" value="Chromosome 6"/>
</dbReference>